<keyword evidence="2" id="KW-0472">Membrane</keyword>
<feature type="transmembrane region" description="Helical" evidence="2">
    <location>
        <begin position="810"/>
        <end position="826"/>
    </location>
</feature>
<evidence type="ECO:0000313" key="5">
    <source>
        <dbReference type="Proteomes" id="UP001320119"/>
    </source>
</evidence>
<dbReference type="InterPro" id="IPR015943">
    <property type="entry name" value="WD40/YVTN_repeat-like_dom_sf"/>
</dbReference>
<dbReference type="Proteomes" id="UP001320119">
    <property type="component" value="Chromosome"/>
</dbReference>
<accession>A0AAN2BLT2</accession>
<dbReference type="InterPro" id="IPR013783">
    <property type="entry name" value="Ig-like_fold"/>
</dbReference>
<evidence type="ECO:0000259" key="3">
    <source>
        <dbReference type="Pfam" id="PF07495"/>
    </source>
</evidence>
<dbReference type="SUPFAM" id="SSF63829">
    <property type="entry name" value="Calcium-dependent phosphotriesterase"/>
    <property type="match status" value="3"/>
</dbReference>
<keyword evidence="2" id="KW-1133">Transmembrane helix</keyword>
<dbReference type="Pfam" id="PF07494">
    <property type="entry name" value="Reg_prop"/>
    <property type="match status" value="7"/>
</dbReference>
<keyword evidence="5" id="KW-1185">Reference proteome</keyword>
<gene>
    <name evidence="4" type="ORF">MARGE09_P3611</name>
</gene>
<dbReference type="PANTHER" id="PTHR43547">
    <property type="entry name" value="TWO-COMPONENT HISTIDINE KINASE"/>
    <property type="match status" value="1"/>
</dbReference>
<name>A0AAN2BLT2_9GAMM</name>
<dbReference type="Gene3D" id="2.60.40.10">
    <property type="entry name" value="Immunoglobulins"/>
    <property type="match status" value="1"/>
</dbReference>
<dbReference type="InterPro" id="IPR011110">
    <property type="entry name" value="Reg_prop"/>
</dbReference>
<sequence length="827" mass="94342">MRYMAVTHSAQIIRFALIAGLLLSIANQAFASALRFYNLPQQDPHTIGSITAIQQDHQGFIWFAGSNGLARFDGYDFKILQQEDTNLNSISTNSINDLAIDHNSGYFWLATYWGLNRYDPRTNLFKRYFHNKDDANSPSHNAILKVVVSAQNHLWIATQGGGLNKLNLSNDQFSRFNRQNSPLQEDHITSLYEDSKGMLWVGYLNAGASQLRLNNAGTLELIAHYNIANNSLSHDYVMDFQEDHEGRMWVATQNGLDRQDKNQQWAHFSNDKSAPNSLWSRAIVDLHLDAQKRLWIVDSTGRIYRVRHDNGDFIRFAPEIEGTANHLFTDAQGGVWLGLTPSGIARAHRYASAFKNFTDFRPGKALNKNTEVTAVEEDKHGNFWVGTQLSLNYINRYNGNIEQSYLHDTSNPKGRRGSATNGIALSDENSLWVGNSWHALNRLNIEKGEFQHFLPNDNIEHDLKNRQIWSITKDSQNQIWVGGHQGWLHKYNPHGNNFQAIQINTDYNANRIMAIYEDRKQGLWIGTDNGLYHSESLDINKPFTRYDHSSTGRLVPNNDSIFSILHDSRGQYWFGSNGGGLYHWDSTTQTFNTYMMKDGLAGNSVTGILEADDGALWLSTNKGLSRLDPHSRQFRNFTTQHGLPSSTFSQVANKRLSTGELAFGSAGGLTVFDPEDIYQNTHIPEVIITNFLLFNRPVTPLEDNDFGRPPLLTQQINYTKHITLEHHQSVFSFEYSALNHDLPEDNQYAYKLDGFDKEWVFAGHRRQATYTNLNPGNYIFRVKAANNEGLWNNEGTWIHIKILPPWWKTWWAYGLYILFAVLIIATL</sequence>
<dbReference type="PANTHER" id="PTHR43547:SF2">
    <property type="entry name" value="HYBRID SIGNAL TRANSDUCTION HISTIDINE KINASE C"/>
    <property type="match status" value="1"/>
</dbReference>
<keyword evidence="2" id="KW-0812">Transmembrane</keyword>
<organism evidence="4 5">
    <name type="scientific">Marinagarivorans cellulosilyticus</name>
    <dbReference type="NCBI Taxonomy" id="2721545"/>
    <lineage>
        <taxon>Bacteria</taxon>
        <taxon>Pseudomonadati</taxon>
        <taxon>Pseudomonadota</taxon>
        <taxon>Gammaproteobacteria</taxon>
        <taxon>Cellvibrionales</taxon>
        <taxon>Cellvibrionaceae</taxon>
        <taxon>Marinagarivorans</taxon>
    </lineage>
</organism>
<dbReference type="Pfam" id="PF07495">
    <property type="entry name" value="Y_Y_Y"/>
    <property type="match status" value="1"/>
</dbReference>
<evidence type="ECO:0000313" key="4">
    <source>
        <dbReference type="EMBL" id="BCD99409.1"/>
    </source>
</evidence>
<feature type="domain" description="Two component regulator three Y" evidence="3">
    <location>
        <begin position="739"/>
        <end position="803"/>
    </location>
</feature>
<dbReference type="EMBL" id="AP023086">
    <property type="protein sequence ID" value="BCD99409.1"/>
    <property type="molecule type" value="Genomic_DNA"/>
</dbReference>
<proteinExistence type="predicted"/>
<evidence type="ECO:0000256" key="2">
    <source>
        <dbReference type="SAM" id="Phobius"/>
    </source>
</evidence>
<dbReference type="FunFam" id="2.60.40.10:FF:000791">
    <property type="entry name" value="Two-component system sensor histidine kinase/response regulator"/>
    <property type="match status" value="1"/>
</dbReference>
<dbReference type="GO" id="GO:0000155">
    <property type="term" value="F:phosphorelay sensor kinase activity"/>
    <property type="evidence" value="ECO:0007669"/>
    <property type="project" value="TreeGrafter"/>
</dbReference>
<dbReference type="Gene3D" id="2.130.10.10">
    <property type="entry name" value="YVTN repeat-like/Quinoprotein amine dehydrogenase"/>
    <property type="match status" value="2"/>
</dbReference>
<reference evidence="4 5" key="1">
    <citation type="journal article" date="2022" name="IScience">
        <title>An ultrasensitive nanofiber-based assay for enzymatic hydrolysis and deep-sea microbial degradation of cellulose.</title>
        <authorList>
            <person name="Tsudome M."/>
            <person name="Tachioka M."/>
            <person name="Miyazaki M."/>
            <person name="Uchimura K."/>
            <person name="Tsuda M."/>
            <person name="Takaki Y."/>
            <person name="Deguchi S."/>
        </authorList>
    </citation>
    <scope>NUCLEOTIDE SEQUENCE [LARGE SCALE GENOMIC DNA]</scope>
    <source>
        <strain evidence="4 5">GE09</strain>
    </source>
</reference>
<keyword evidence="1" id="KW-0597">Phosphoprotein</keyword>
<dbReference type="AlphaFoldDB" id="A0AAN2BLT2"/>
<evidence type="ECO:0000256" key="1">
    <source>
        <dbReference type="ARBA" id="ARBA00022553"/>
    </source>
</evidence>
<protein>
    <recommendedName>
        <fullName evidence="3">Two component regulator three Y domain-containing protein</fullName>
    </recommendedName>
</protein>
<dbReference type="KEGG" id="marq:MARGE09_P3611"/>
<dbReference type="InterPro" id="IPR011123">
    <property type="entry name" value="Y_Y_Y"/>
</dbReference>